<keyword evidence="4" id="KW-1185">Reference proteome</keyword>
<accession>A0AA39Q025</accession>
<evidence type="ECO:0000256" key="1">
    <source>
        <dbReference type="SAM" id="Coils"/>
    </source>
</evidence>
<feature type="coiled-coil region" evidence="1">
    <location>
        <begin position="90"/>
        <end position="117"/>
    </location>
</feature>
<comment type="caution">
    <text evidence="3">The sequence shown here is derived from an EMBL/GenBank/DDBJ whole genome shotgun (WGS) entry which is preliminary data.</text>
</comment>
<reference evidence="3" key="1">
    <citation type="submission" date="2023-06" db="EMBL/GenBank/DDBJ databases">
        <authorList>
            <consortium name="Lawrence Berkeley National Laboratory"/>
            <person name="Ahrendt S."/>
            <person name="Sahu N."/>
            <person name="Indic B."/>
            <person name="Wong-Bajracharya J."/>
            <person name="Merenyi Z."/>
            <person name="Ke H.-M."/>
            <person name="Monk M."/>
            <person name="Kocsube S."/>
            <person name="Drula E."/>
            <person name="Lipzen A."/>
            <person name="Balint B."/>
            <person name="Henrissat B."/>
            <person name="Andreopoulos B."/>
            <person name="Martin F.M."/>
            <person name="Harder C.B."/>
            <person name="Rigling D."/>
            <person name="Ford K.L."/>
            <person name="Foster G.D."/>
            <person name="Pangilinan J."/>
            <person name="Papanicolaou A."/>
            <person name="Barry K."/>
            <person name="LaButti K."/>
            <person name="Viragh M."/>
            <person name="Koriabine M."/>
            <person name="Yan M."/>
            <person name="Riley R."/>
            <person name="Champramary S."/>
            <person name="Plett K.L."/>
            <person name="Tsai I.J."/>
            <person name="Slot J."/>
            <person name="Sipos G."/>
            <person name="Plett J."/>
            <person name="Nagy L.G."/>
            <person name="Grigoriev I.V."/>
        </authorList>
    </citation>
    <scope>NUCLEOTIDE SEQUENCE</scope>
    <source>
        <strain evidence="3">HWK02</strain>
    </source>
</reference>
<feature type="region of interest" description="Disordered" evidence="2">
    <location>
        <begin position="276"/>
        <end position="318"/>
    </location>
</feature>
<keyword evidence="1" id="KW-0175">Coiled coil</keyword>
<dbReference type="Proteomes" id="UP001175228">
    <property type="component" value="Unassembled WGS sequence"/>
</dbReference>
<organism evidence="3 4">
    <name type="scientific">Armillaria luteobubalina</name>
    <dbReference type="NCBI Taxonomy" id="153913"/>
    <lineage>
        <taxon>Eukaryota</taxon>
        <taxon>Fungi</taxon>
        <taxon>Dikarya</taxon>
        <taxon>Basidiomycota</taxon>
        <taxon>Agaricomycotina</taxon>
        <taxon>Agaricomycetes</taxon>
        <taxon>Agaricomycetidae</taxon>
        <taxon>Agaricales</taxon>
        <taxon>Marasmiineae</taxon>
        <taxon>Physalacriaceae</taxon>
        <taxon>Armillaria</taxon>
    </lineage>
</organism>
<evidence type="ECO:0000313" key="3">
    <source>
        <dbReference type="EMBL" id="KAK0493758.1"/>
    </source>
</evidence>
<dbReference type="EMBL" id="JAUEPU010000023">
    <property type="protein sequence ID" value="KAK0493758.1"/>
    <property type="molecule type" value="Genomic_DNA"/>
</dbReference>
<proteinExistence type="predicted"/>
<dbReference type="AlphaFoldDB" id="A0AA39Q025"/>
<feature type="compositionally biased region" description="Low complexity" evidence="2">
    <location>
        <begin position="276"/>
        <end position="293"/>
    </location>
</feature>
<protein>
    <submittedName>
        <fullName evidence="3">Uncharacterized protein</fullName>
    </submittedName>
</protein>
<evidence type="ECO:0000313" key="4">
    <source>
        <dbReference type="Proteomes" id="UP001175228"/>
    </source>
</evidence>
<sequence>MSVHPVVPATSNLNTILSDELGEHKTKAAVLEEAPDSDGEGILKSKNIQRLQWVEQSLAIFCYVWWDRLAVFGHNRGQCKEELDLLCAQLSEWNALSKEQQSQIEDFKKKKVQTESRVHFLHIVKALYKERLSLVQMKIGASRIQSTSIFNMKKSANLIYEDIILIEVFANGNKCSTNMHCLFLLGYNSTRKRYAQCHNLPFLEGKAFKNGPALFWSFALVKILSHVLLGASSLTTGKKTESTNPVLWGKFAITPRAIAFATIVTSTSIASNYIDVSSDDNNIPNNNNISDENNNNDDDDDNNKEIMGNSTPPNMPIKSNAVMTKTAQLQVPVMHTKTVTFALPGTDTAKPVENTAQAHL</sequence>
<name>A0AA39Q025_9AGAR</name>
<evidence type="ECO:0000256" key="2">
    <source>
        <dbReference type="SAM" id="MobiDB-lite"/>
    </source>
</evidence>
<gene>
    <name evidence="3" type="ORF">EDD18DRAFT_1107746</name>
</gene>